<sequence>MKERNRARRWMLLTWSEESKQCYKKWQELFREKVESLKKTHWRRYLETTEINHAFKAFKLTKPKAAGEVLPLKDHTGTLTNYKDKQADLFFQMFAQAGGQIDFSDIKPITQQPPLTFNRITTGEIKKTLAHSPLRRPQGRTRYQMN</sequence>
<dbReference type="Proteomes" id="UP000765509">
    <property type="component" value="Unassembled WGS sequence"/>
</dbReference>
<gene>
    <name evidence="1" type="ORF">O181_090712</name>
</gene>
<dbReference type="OrthoDB" id="2717295at2759"/>
<evidence type="ECO:0000313" key="2">
    <source>
        <dbReference type="Proteomes" id="UP000765509"/>
    </source>
</evidence>
<reference evidence="1" key="1">
    <citation type="submission" date="2021-03" db="EMBL/GenBank/DDBJ databases">
        <title>Draft genome sequence of rust myrtle Austropuccinia psidii MF-1, a brazilian biotype.</title>
        <authorList>
            <person name="Quecine M.C."/>
            <person name="Pachon D.M.R."/>
            <person name="Bonatelli M.L."/>
            <person name="Correr F.H."/>
            <person name="Franceschini L.M."/>
            <person name="Leite T.F."/>
            <person name="Margarido G.R.A."/>
            <person name="Almeida C.A."/>
            <person name="Ferrarezi J.A."/>
            <person name="Labate C.A."/>
        </authorList>
    </citation>
    <scope>NUCLEOTIDE SEQUENCE</scope>
    <source>
        <strain evidence="1">MF-1</strain>
    </source>
</reference>
<dbReference type="EMBL" id="AVOT02056701">
    <property type="protein sequence ID" value="MBW0550997.1"/>
    <property type="molecule type" value="Genomic_DNA"/>
</dbReference>
<keyword evidence="2" id="KW-1185">Reference proteome</keyword>
<comment type="caution">
    <text evidence="1">The sequence shown here is derived from an EMBL/GenBank/DDBJ whole genome shotgun (WGS) entry which is preliminary data.</text>
</comment>
<name>A0A9Q3IW33_9BASI</name>
<protein>
    <submittedName>
        <fullName evidence="1">Uncharacterized protein</fullName>
    </submittedName>
</protein>
<dbReference type="AlphaFoldDB" id="A0A9Q3IW33"/>
<organism evidence="1 2">
    <name type="scientific">Austropuccinia psidii MF-1</name>
    <dbReference type="NCBI Taxonomy" id="1389203"/>
    <lineage>
        <taxon>Eukaryota</taxon>
        <taxon>Fungi</taxon>
        <taxon>Dikarya</taxon>
        <taxon>Basidiomycota</taxon>
        <taxon>Pucciniomycotina</taxon>
        <taxon>Pucciniomycetes</taxon>
        <taxon>Pucciniales</taxon>
        <taxon>Sphaerophragmiaceae</taxon>
        <taxon>Austropuccinia</taxon>
    </lineage>
</organism>
<accession>A0A9Q3IW33</accession>
<evidence type="ECO:0000313" key="1">
    <source>
        <dbReference type="EMBL" id="MBW0550997.1"/>
    </source>
</evidence>
<proteinExistence type="predicted"/>